<evidence type="ECO:0000259" key="3">
    <source>
        <dbReference type="Pfam" id="PF04218"/>
    </source>
</evidence>
<dbReference type="AlphaFoldDB" id="A0AA36G8K0"/>
<feature type="region of interest" description="Disordered" evidence="2">
    <location>
        <begin position="232"/>
        <end position="265"/>
    </location>
</feature>
<gene>
    <name evidence="4" type="ORF">MSPICULIGERA_LOCUS20161</name>
</gene>
<dbReference type="InterPro" id="IPR009057">
    <property type="entry name" value="Homeodomain-like_sf"/>
</dbReference>
<dbReference type="Gene3D" id="1.10.10.10">
    <property type="entry name" value="Winged helix-like DNA-binding domain superfamily/Winged helix DNA-binding domain"/>
    <property type="match status" value="1"/>
</dbReference>
<dbReference type="InterPro" id="IPR007889">
    <property type="entry name" value="HTH_Psq"/>
</dbReference>
<feature type="region of interest" description="Disordered" evidence="2">
    <location>
        <begin position="1"/>
        <end position="38"/>
    </location>
</feature>
<keyword evidence="5" id="KW-1185">Reference proteome</keyword>
<feature type="region of interest" description="Disordered" evidence="2">
    <location>
        <begin position="81"/>
        <end position="159"/>
    </location>
</feature>
<comment type="caution">
    <text evidence="4">The sequence shown here is derived from an EMBL/GenBank/DDBJ whole genome shotgun (WGS) entry which is preliminary data.</text>
</comment>
<evidence type="ECO:0000313" key="4">
    <source>
        <dbReference type="EMBL" id="CAJ0582018.1"/>
    </source>
</evidence>
<feature type="domain" description="HTH psq-type" evidence="3">
    <location>
        <begin position="36"/>
        <end position="84"/>
    </location>
</feature>
<comment type="subcellular location">
    <subcellularLocation>
        <location evidence="1">Nucleus</location>
    </subcellularLocation>
</comment>
<accession>A0AA36G8K0</accession>
<dbReference type="GO" id="GO:0003677">
    <property type="term" value="F:DNA binding"/>
    <property type="evidence" value="ECO:0007669"/>
    <property type="project" value="InterPro"/>
</dbReference>
<dbReference type="InterPro" id="IPR036388">
    <property type="entry name" value="WH-like_DNA-bd_sf"/>
</dbReference>
<protein>
    <recommendedName>
        <fullName evidence="3">HTH psq-type domain-containing protein</fullName>
    </recommendedName>
</protein>
<name>A0AA36G8K0_9BILA</name>
<feature type="non-terminal residue" evidence="4">
    <location>
        <position position="1"/>
    </location>
</feature>
<dbReference type="SUPFAM" id="SSF46689">
    <property type="entry name" value="Homeodomain-like"/>
    <property type="match status" value="1"/>
</dbReference>
<evidence type="ECO:0000256" key="2">
    <source>
        <dbReference type="SAM" id="MobiDB-lite"/>
    </source>
</evidence>
<dbReference type="Proteomes" id="UP001177023">
    <property type="component" value="Unassembled WGS sequence"/>
</dbReference>
<feature type="compositionally biased region" description="Low complexity" evidence="2">
    <location>
        <begin position="133"/>
        <end position="152"/>
    </location>
</feature>
<evidence type="ECO:0000256" key="1">
    <source>
        <dbReference type="ARBA" id="ARBA00004123"/>
    </source>
</evidence>
<sequence>MASASSSDDEMKKKIHRKRKANSESRNERGPPTIRTLKQYTIEEKLEIINFAKQSGNRAAGREYNVAESSIREWRKNEERLRATLQNEPSRNRLVGGGRKPTERRGDDSENPEPEPIQVPLSLRLMGEDTMNSTGSSSLNTSSDPSTTPSPSHSDEKRARVEVENINVCSNDFIGKLTMAGAPTMVHPTPFVITPPNLLEFFKFQNPAFLGMPNLAPLLENLQQKMRAAPVAPLPKRPAPSAASRRKTTVPKKLVMENEEQLPVV</sequence>
<proteinExistence type="predicted"/>
<evidence type="ECO:0000313" key="5">
    <source>
        <dbReference type="Proteomes" id="UP001177023"/>
    </source>
</evidence>
<dbReference type="GO" id="GO:0005634">
    <property type="term" value="C:nucleus"/>
    <property type="evidence" value="ECO:0007669"/>
    <property type="project" value="UniProtKB-SubCell"/>
</dbReference>
<organism evidence="4 5">
    <name type="scientific">Mesorhabditis spiculigera</name>
    <dbReference type="NCBI Taxonomy" id="96644"/>
    <lineage>
        <taxon>Eukaryota</taxon>
        <taxon>Metazoa</taxon>
        <taxon>Ecdysozoa</taxon>
        <taxon>Nematoda</taxon>
        <taxon>Chromadorea</taxon>
        <taxon>Rhabditida</taxon>
        <taxon>Rhabditina</taxon>
        <taxon>Rhabditomorpha</taxon>
        <taxon>Rhabditoidea</taxon>
        <taxon>Rhabditidae</taxon>
        <taxon>Mesorhabditinae</taxon>
        <taxon>Mesorhabditis</taxon>
    </lineage>
</organism>
<dbReference type="EMBL" id="CATQJA010002664">
    <property type="protein sequence ID" value="CAJ0582018.1"/>
    <property type="molecule type" value="Genomic_DNA"/>
</dbReference>
<dbReference type="Pfam" id="PF04218">
    <property type="entry name" value="CENP-B_N"/>
    <property type="match status" value="1"/>
</dbReference>
<reference evidence="4" key="1">
    <citation type="submission" date="2023-06" db="EMBL/GenBank/DDBJ databases">
        <authorList>
            <person name="Delattre M."/>
        </authorList>
    </citation>
    <scope>NUCLEOTIDE SEQUENCE</scope>
    <source>
        <strain evidence="4">AF72</strain>
    </source>
</reference>